<sequence length="99" mass="11186">MAEKLYAPIHPGEVLMEDFINAFGITQHKLAVSIGVPPRRINEIVHGKRAITADTALRLGRYFDVEPQFWLNLQSRYELELAEDRAAGEFDAIKPIHAS</sequence>
<dbReference type="PANTHER" id="PTHR36924:SF1">
    <property type="entry name" value="ANTITOXIN HIGA-1"/>
    <property type="match status" value="1"/>
</dbReference>
<name>A0A375I5R9_9ACTN</name>
<dbReference type="Pfam" id="PF01381">
    <property type="entry name" value="HTH_3"/>
    <property type="match status" value="1"/>
</dbReference>
<dbReference type="Gene3D" id="1.10.260.40">
    <property type="entry name" value="lambda repressor-like DNA-binding domains"/>
    <property type="match status" value="1"/>
</dbReference>
<reference evidence="4" key="1">
    <citation type="submission" date="2018-02" db="EMBL/GenBank/DDBJ databases">
        <authorList>
            <person name="Hornung B."/>
        </authorList>
    </citation>
    <scope>NUCLEOTIDE SEQUENCE [LARGE SCALE GENOMIC DNA]</scope>
</reference>
<dbReference type="Proteomes" id="UP000265962">
    <property type="component" value="Unassembled WGS sequence"/>
</dbReference>
<dbReference type="OrthoDB" id="3174593at2"/>
<dbReference type="SMART" id="SM00530">
    <property type="entry name" value="HTH_XRE"/>
    <property type="match status" value="1"/>
</dbReference>
<dbReference type="NCBIfam" id="TIGR02607">
    <property type="entry name" value="antidote_HigA"/>
    <property type="match status" value="1"/>
</dbReference>
<dbReference type="CDD" id="cd00093">
    <property type="entry name" value="HTH_XRE"/>
    <property type="match status" value="1"/>
</dbReference>
<dbReference type="PROSITE" id="PS50943">
    <property type="entry name" value="HTH_CROC1"/>
    <property type="match status" value="1"/>
</dbReference>
<dbReference type="PANTHER" id="PTHR36924">
    <property type="entry name" value="ANTITOXIN HIGA-1"/>
    <property type="match status" value="1"/>
</dbReference>
<evidence type="ECO:0000259" key="2">
    <source>
        <dbReference type="PROSITE" id="PS50943"/>
    </source>
</evidence>
<gene>
    <name evidence="3" type="ORF">PROPJV5_1577</name>
</gene>
<dbReference type="InterPro" id="IPR001387">
    <property type="entry name" value="Cro/C1-type_HTH"/>
</dbReference>
<accession>A0A375I5R9</accession>
<feature type="domain" description="HTH cro/C1-type" evidence="2">
    <location>
        <begin position="24"/>
        <end position="70"/>
    </location>
</feature>
<evidence type="ECO:0000256" key="1">
    <source>
        <dbReference type="ARBA" id="ARBA00023125"/>
    </source>
</evidence>
<dbReference type="EMBL" id="OMOH01000005">
    <property type="protein sequence ID" value="SPF68595.1"/>
    <property type="molecule type" value="Genomic_DNA"/>
</dbReference>
<dbReference type="InterPro" id="IPR013430">
    <property type="entry name" value="Toxin_antidote_HigA"/>
</dbReference>
<organism evidence="3 4">
    <name type="scientific">Propionibacterium ruminifibrarum</name>
    <dbReference type="NCBI Taxonomy" id="1962131"/>
    <lineage>
        <taxon>Bacteria</taxon>
        <taxon>Bacillati</taxon>
        <taxon>Actinomycetota</taxon>
        <taxon>Actinomycetes</taxon>
        <taxon>Propionibacteriales</taxon>
        <taxon>Propionibacteriaceae</taxon>
        <taxon>Propionibacterium</taxon>
    </lineage>
</organism>
<evidence type="ECO:0000313" key="3">
    <source>
        <dbReference type="EMBL" id="SPF68595.1"/>
    </source>
</evidence>
<dbReference type="RefSeq" id="WP_119715745.1">
    <property type="nucleotide sequence ID" value="NZ_OMOH01000005.1"/>
</dbReference>
<dbReference type="AlphaFoldDB" id="A0A375I5R9"/>
<dbReference type="GO" id="GO:0003677">
    <property type="term" value="F:DNA binding"/>
    <property type="evidence" value="ECO:0007669"/>
    <property type="project" value="UniProtKB-KW"/>
</dbReference>
<dbReference type="InterPro" id="IPR010982">
    <property type="entry name" value="Lambda_DNA-bd_dom_sf"/>
</dbReference>
<keyword evidence="4" id="KW-1185">Reference proteome</keyword>
<protein>
    <submittedName>
        <fullName evidence="3">Toxin-antitoxin system, antidote protein, HigA</fullName>
    </submittedName>
</protein>
<keyword evidence="1" id="KW-0238">DNA-binding</keyword>
<evidence type="ECO:0000313" key="4">
    <source>
        <dbReference type="Proteomes" id="UP000265962"/>
    </source>
</evidence>
<proteinExistence type="predicted"/>
<dbReference type="SUPFAM" id="SSF47413">
    <property type="entry name" value="lambda repressor-like DNA-binding domains"/>
    <property type="match status" value="1"/>
</dbReference>